<evidence type="ECO:0000256" key="3">
    <source>
        <dbReference type="ARBA" id="ARBA00022692"/>
    </source>
</evidence>
<dbReference type="InterPro" id="IPR036259">
    <property type="entry name" value="MFS_trans_sf"/>
</dbReference>
<feature type="transmembrane region" description="Helical" evidence="6">
    <location>
        <begin position="48"/>
        <end position="71"/>
    </location>
</feature>
<proteinExistence type="predicted"/>
<evidence type="ECO:0000256" key="5">
    <source>
        <dbReference type="ARBA" id="ARBA00023136"/>
    </source>
</evidence>
<organism evidence="7 8">
    <name type="scientific">Streptosporangium algeriense</name>
    <dbReference type="NCBI Taxonomy" id="1682748"/>
    <lineage>
        <taxon>Bacteria</taxon>
        <taxon>Bacillati</taxon>
        <taxon>Actinomycetota</taxon>
        <taxon>Actinomycetes</taxon>
        <taxon>Streptosporangiales</taxon>
        <taxon>Streptosporangiaceae</taxon>
        <taxon>Streptosporangium</taxon>
    </lineage>
</organism>
<evidence type="ECO:0000256" key="1">
    <source>
        <dbReference type="ARBA" id="ARBA00004651"/>
    </source>
</evidence>
<keyword evidence="8" id="KW-1185">Reference proteome</keyword>
<comment type="caution">
    <text evidence="7">The sequence shown here is derived from an EMBL/GenBank/DDBJ whole genome shotgun (WGS) entry which is preliminary data.</text>
</comment>
<evidence type="ECO:0000256" key="6">
    <source>
        <dbReference type="SAM" id="Phobius"/>
    </source>
</evidence>
<keyword evidence="4 6" id="KW-1133">Transmembrane helix</keyword>
<evidence type="ECO:0000313" key="8">
    <source>
        <dbReference type="Proteomes" id="UP001597024"/>
    </source>
</evidence>
<dbReference type="EMBL" id="JBHTHX010003326">
    <property type="protein sequence ID" value="MFD0891607.1"/>
    <property type="molecule type" value="Genomic_DNA"/>
</dbReference>
<accession>A0ABW3E921</accession>
<evidence type="ECO:0000256" key="2">
    <source>
        <dbReference type="ARBA" id="ARBA00022475"/>
    </source>
</evidence>
<keyword evidence="5 6" id="KW-0472">Membrane</keyword>
<comment type="subcellular location">
    <subcellularLocation>
        <location evidence="1">Cell membrane</location>
        <topology evidence="1">Multi-pass membrane protein</topology>
    </subcellularLocation>
</comment>
<evidence type="ECO:0000313" key="7">
    <source>
        <dbReference type="EMBL" id="MFD0891607.1"/>
    </source>
</evidence>
<dbReference type="PANTHER" id="PTHR23513">
    <property type="entry name" value="INTEGRAL MEMBRANE EFFLUX PROTEIN-RELATED"/>
    <property type="match status" value="1"/>
</dbReference>
<name>A0ABW3E921_9ACTN</name>
<dbReference type="Proteomes" id="UP001597024">
    <property type="component" value="Unassembled WGS sequence"/>
</dbReference>
<evidence type="ECO:0000256" key="4">
    <source>
        <dbReference type="ARBA" id="ARBA00022989"/>
    </source>
</evidence>
<evidence type="ECO:0008006" key="9">
    <source>
        <dbReference type="Google" id="ProtNLM"/>
    </source>
</evidence>
<gene>
    <name evidence="7" type="ORF">ACFQ08_44260</name>
</gene>
<reference evidence="8" key="1">
    <citation type="journal article" date="2019" name="Int. J. Syst. Evol. Microbiol.">
        <title>The Global Catalogue of Microorganisms (GCM) 10K type strain sequencing project: providing services to taxonomists for standard genome sequencing and annotation.</title>
        <authorList>
            <consortium name="The Broad Institute Genomics Platform"/>
            <consortium name="The Broad Institute Genome Sequencing Center for Infectious Disease"/>
            <person name="Wu L."/>
            <person name="Ma J."/>
        </authorList>
    </citation>
    <scope>NUCLEOTIDE SEQUENCE [LARGE SCALE GENOMIC DNA]</scope>
    <source>
        <strain evidence="8">CCUG 62974</strain>
    </source>
</reference>
<feature type="non-terminal residue" evidence="7">
    <location>
        <position position="79"/>
    </location>
</feature>
<protein>
    <recommendedName>
        <fullName evidence="9">MFS transporter</fullName>
    </recommendedName>
</protein>
<keyword evidence="3 6" id="KW-0812">Transmembrane</keyword>
<keyword evidence="2" id="KW-1003">Cell membrane</keyword>
<sequence length="79" mass="8354">MAPIEAEQVLRRNETVLVGFTVATNLADGVAKIALPLLAVELTDSPGLVAGVGLTLTLPWLLASLHVGVLVDRGDRRRL</sequence>
<dbReference type="PANTHER" id="PTHR23513:SF11">
    <property type="entry name" value="STAPHYLOFERRIN A TRANSPORTER"/>
    <property type="match status" value="1"/>
</dbReference>
<dbReference type="SUPFAM" id="SSF103473">
    <property type="entry name" value="MFS general substrate transporter"/>
    <property type="match status" value="1"/>
</dbReference>